<comment type="caution">
    <text evidence="3">The sequence shown here is derived from an EMBL/GenBank/DDBJ whole genome shotgun (WGS) entry which is preliminary data.</text>
</comment>
<accession>A0ABW2C268</accession>
<reference evidence="4" key="1">
    <citation type="journal article" date="2019" name="Int. J. Syst. Evol. Microbiol.">
        <title>The Global Catalogue of Microorganisms (GCM) 10K type strain sequencing project: providing services to taxonomists for standard genome sequencing and annotation.</title>
        <authorList>
            <consortium name="The Broad Institute Genomics Platform"/>
            <consortium name="The Broad Institute Genome Sequencing Center for Infectious Disease"/>
            <person name="Wu L."/>
            <person name="Ma J."/>
        </authorList>
    </citation>
    <scope>NUCLEOTIDE SEQUENCE [LARGE SCALE GENOMIC DNA]</scope>
    <source>
        <strain evidence="4">KCTC 32255</strain>
    </source>
</reference>
<protein>
    <submittedName>
        <fullName evidence="3">PH domain-containing protein</fullName>
    </submittedName>
</protein>
<feature type="domain" description="Low molecular weight protein antigen 6 PH" evidence="2">
    <location>
        <begin position="54"/>
        <end position="122"/>
    </location>
</feature>
<evidence type="ECO:0000313" key="4">
    <source>
        <dbReference type="Proteomes" id="UP001596337"/>
    </source>
</evidence>
<dbReference type="Pfam" id="PF10756">
    <property type="entry name" value="bPH_6"/>
    <property type="match status" value="1"/>
</dbReference>
<feature type="transmembrane region" description="Helical" evidence="1">
    <location>
        <begin position="35"/>
        <end position="54"/>
    </location>
</feature>
<organism evidence="3 4">
    <name type="scientific">Haloechinothrix salitolerans</name>
    <dbReference type="NCBI Taxonomy" id="926830"/>
    <lineage>
        <taxon>Bacteria</taxon>
        <taxon>Bacillati</taxon>
        <taxon>Actinomycetota</taxon>
        <taxon>Actinomycetes</taxon>
        <taxon>Pseudonocardiales</taxon>
        <taxon>Pseudonocardiaceae</taxon>
        <taxon>Haloechinothrix</taxon>
    </lineage>
</organism>
<evidence type="ECO:0000313" key="3">
    <source>
        <dbReference type="EMBL" id="MFC6869286.1"/>
    </source>
</evidence>
<evidence type="ECO:0000256" key="1">
    <source>
        <dbReference type="SAM" id="Phobius"/>
    </source>
</evidence>
<dbReference type="Proteomes" id="UP001596337">
    <property type="component" value="Unassembled WGS sequence"/>
</dbReference>
<evidence type="ECO:0000259" key="2">
    <source>
        <dbReference type="Pfam" id="PF10756"/>
    </source>
</evidence>
<dbReference type="RefSeq" id="WP_345390105.1">
    <property type="nucleotide sequence ID" value="NZ_BAABLA010000003.1"/>
</dbReference>
<dbReference type="EMBL" id="JBHSXX010000001">
    <property type="protein sequence ID" value="MFC6869286.1"/>
    <property type="molecule type" value="Genomic_DNA"/>
</dbReference>
<proteinExistence type="predicted"/>
<keyword evidence="4" id="KW-1185">Reference proteome</keyword>
<keyword evidence="1" id="KW-1133">Transmembrane helix</keyword>
<name>A0ABW2C268_9PSEU</name>
<keyword evidence="1" id="KW-0812">Transmembrane</keyword>
<gene>
    <name evidence="3" type="ORF">ACFQGD_19265</name>
</gene>
<dbReference type="InterPro" id="IPR019692">
    <property type="entry name" value="CFP-6_PH"/>
</dbReference>
<sequence>MASALAVLIVIVFTIVGLLLPRSDTGAVFRTSDQVAMILLGVLLAGATMLWAVPRVRADADGIRVRNVLTSRRFAWREVLAVSFPDGAAFARLELPDDEYYTVMAVQAVDGWRAVTAVRALRALHRQAWRDGQE</sequence>
<keyword evidence="1" id="KW-0472">Membrane</keyword>